<comment type="catalytic activity">
    <reaction evidence="1">
        <text>alpha-D-glucose 6-phosphate = beta-D-glucose 6-phosphate</text>
        <dbReference type="Rhea" id="RHEA:16249"/>
        <dbReference type="ChEBI" id="CHEBI:58225"/>
        <dbReference type="ChEBI" id="CHEBI:58247"/>
        <dbReference type="EC" id="5.1.3.15"/>
    </reaction>
</comment>
<dbReference type="AlphaFoldDB" id="A0A172QV86"/>
<dbReference type="PANTHER" id="PTHR11122">
    <property type="entry name" value="APOSPORY-ASSOCIATED PROTEIN C-RELATED"/>
    <property type="match status" value="1"/>
</dbReference>
<name>A0A172QV86_9CORY</name>
<evidence type="ECO:0000256" key="3">
    <source>
        <dbReference type="ARBA" id="ARBA00012083"/>
    </source>
</evidence>
<feature type="active site" evidence="5">
    <location>
        <position position="125"/>
    </location>
</feature>
<evidence type="ECO:0000256" key="1">
    <source>
        <dbReference type="ARBA" id="ARBA00001096"/>
    </source>
</evidence>
<gene>
    <name evidence="6" type="ORF">ccrud_10330</name>
</gene>
<feature type="active site" evidence="5">
    <location>
        <position position="224"/>
    </location>
</feature>
<evidence type="ECO:0000313" key="7">
    <source>
        <dbReference type="Proteomes" id="UP000076929"/>
    </source>
</evidence>
<dbReference type="EC" id="5.1.3.15" evidence="3"/>
<dbReference type="InterPro" id="IPR014718">
    <property type="entry name" value="GH-type_carb-bd"/>
</dbReference>
<dbReference type="InterPro" id="IPR008183">
    <property type="entry name" value="Aldose_1/G6P_1-epimerase"/>
</dbReference>
<dbReference type="GO" id="GO:0030246">
    <property type="term" value="F:carbohydrate binding"/>
    <property type="evidence" value="ECO:0007669"/>
    <property type="project" value="InterPro"/>
</dbReference>
<evidence type="ECO:0000256" key="2">
    <source>
        <dbReference type="ARBA" id="ARBA00005866"/>
    </source>
</evidence>
<keyword evidence="4" id="KW-0413">Isomerase</keyword>
<dbReference type="GO" id="GO:0005737">
    <property type="term" value="C:cytoplasm"/>
    <property type="evidence" value="ECO:0007669"/>
    <property type="project" value="TreeGrafter"/>
</dbReference>
<dbReference type="InterPro" id="IPR025532">
    <property type="entry name" value="G6P_1-epimerase"/>
</dbReference>
<dbReference type="InterPro" id="IPR011013">
    <property type="entry name" value="Gal_mutarotase_sf_dom"/>
</dbReference>
<protein>
    <recommendedName>
        <fullName evidence="3">glucose-6-phosphate 1-epimerase</fullName>
        <ecNumber evidence="3">5.1.3.15</ecNumber>
    </recommendedName>
</protein>
<dbReference type="Pfam" id="PF01263">
    <property type="entry name" value="Aldose_epim"/>
    <property type="match status" value="1"/>
</dbReference>
<dbReference type="Gene3D" id="2.70.98.10">
    <property type="match status" value="1"/>
</dbReference>
<dbReference type="RefSeq" id="WP_066567167.1">
    <property type="nucleotide sequence ID" value="NZ_CP015622.1"/>
</dbReference>
<reference evidence="6 7" key="1">
    <citation type="submission" date="2016-05" db="EMBL/GenBank/DDBJ databases">
        <title>Complete genome sequence of Corynebacterium crudilactis, a new Corynebacterium species isolated from raw cow's milk.</title>
        <authorList>
            <person name="Christian R."/>
            <person name="Zimmermann J."/>
            <person name="Lipski A."/>
            <person name="Kalinowski J."/>
        </authorList>
    </citation>
    <scope>NUCLEOTIDE SEQUENCE [LARGE SCALE GENOMIC DNA]</scope>
    <source>
        <strain evidence="6 7">JZ16</strain>
    </source>
</reference>
<evidence type="ECO:0000313" key="6">
    <source>
        <dbReference type="EMBL" id="ANE04558.1"/>
    </source>
</evidence>
<dbReference type="PIRSF" id="PIRSF016020">
    <property type="entry name" value="PHexose_mutarotase"/>
    <property type="match status" value="1"/>
</dbReference>
<dbReference type="KEGG" id="ccjz:ccrud_10330"/>
<evidence type="ECO:0000256" key="5">
    <source>
        <dbReference type="PIRSR" id="PIRSR016020-1"/>
    </source>
</evidence>
<evidence type="ECO:0000256" key="4">
    <source>
        <dbReference type="ARBA" id="ARBA00023235"/>
    </source>
</evidence>
<organism evidence="6 7">
    <name type="scientific">Corynebacterium crudilactis</name>
    <dbReference type="NCBI Taxonomy" id="1652495"/>
    <lineage>
        <taxon>Bacteria</taxon>
        <taxon>Bacillati</taxon>
        <taxon>Actinomycetota</taxon>
        <taxon>Actinomycetes</taxon>
        <taxon>Mycobacteriales</taxon>
        <taxon>Corynebacteriaceae</taxon>
        <taxon>Corynebacterium</taxon>
    </lineage>
</organism>
<dbReference type="GO" id="GO:0047938">
    <property type="term" value="F:glucose-6-phosphate 1-epimerase activity"/>
    <property type="evidence" value="ECO:0007669"/>
    <property type="project" value="UniProtKB-EC"/>
</dbReference>
<dbReference type="PANTHER" id="PTHR11122:SF13">
    <property type="entry name" value="GLUCOSE-6-PHOSPHATE 1-EPIMERASE"/>
    <property type="match status" value="1"/>
</dbReference>
<dbReference type="SUPFAM" id="SSF74650">
    <property type="entry name" value="Galactose mutarotase-like"/>
    <property type="match status" value="1"/>
</dbReference>
<proteinExistence type="inferred from homology"/>
<sequence length="254" mass="27559">MTFFINSGGLEFSPAGAHIVHANSAEGELLYLSSTSEYGEGTAIRGGVPIIAPWFGGLLGLDPMHGWARRSAWDVDENNGQIHATYSREGLLLNIRTHSTDAGFDISLRLSNDTDQSSTVQLAFHPYFKVDDVEKIEVEGFDGIDILNRLTDTVGTQDGVITFDGEYDRIALGTPQVKIYDTNRIITVEGEGHDSTVVWNPGKNRASTMADIGDGEWRDFVCVEPALLGAEQKGVTVAPGTSVTLVMRVGVEKR</sequence>
<dbReference type="Proteomes" id="UP000076929">
    <property type="component" value="Chromosome"/>
</dbReference>
<accession>A0A172QV86</accession>
<dbReference type="EMBL" id="CP015622">
    <property type="protein sequence ID" value="ANE04558.1"/>
    <property type="molecule type" value="Genomic_DNA"/>
</dbReference>
<keyword evidence="7" id="KW-1185">Reference proteome</keyword>
<comment type="similarity">
    <text evidence="2">Belongs to the glucose-6-phosphate 1-epimerase family.</text>
</comment>
<dbReference type="STRING" id="1652495.ccrud_10330"/>
<dbReference type="GO" id="GO:0005975">
    <property type="term" value="P:carbohydrate metabolic process"/>
    <property type="evidence" value="ECO:0007669"/>
    <property type="project" value="InterPro"/>
</dbReference>